<feature type="transmembrane region" description="Helical" evidence="2">
    <location>
        <begin position="215"/>
        <end position="237"/>
    </location>
</feature>
<dbReference type="AlphaFoldDB" id="A0A0B2BLG3"/>
<dbReference type="EMBL" id="PGEZ01000001">
    <property type="protein sequence ID" value="PJJ56412.1"/>
    <property type="molecule type" value="Genomic_DNA"/>
</dbReference>
<name>A0A0B2BLG3_9ACTN</name>
<feature type="transmembrane region" description="Helical" evidence="2">
    <location>
        <begin position="116"/>
        <end position="136"/>
    </location>
</feature>
<keyword evidence="4" id="KW-1185">Reference proteome</keyword>
<keyword evidence="2" id="KW-0812">Transmembrane</keyword>
<feature type="transmembrane region" description="Helical" evidence="2">
    <location>
        <begin position="30"/>
        <end position="50"/>
    </location>
</feature>
<feature type="transmembrane region" description="Helical" evidence="2">
    <location>
        <begin position="187"/>
        <end position="209"/>
    </location>
</feature>
<dbReference type="Proteomes" id="UP000230842">
    <property type="component" value="Unassembled WGS sequence"/>
</dbReference>
<protein>
    <submittedName>
        <fullName evidence="3">Uncharacterized protein DUF4386</fullName>
    </submittedName>
</protein>
<accession>A0A0B2BLG3</accession>
<feature type="region of interest" description="Disordered" evidence="1">
    <location>
        <begin position="1"/>
        <end position="20"/>
    </location>
</feature>
<reference evidence="3 4" key="1">
    <citation type="submission" date="2017-11" db="EMBL/GenBank/DDBJ databases">
        <title>Genomic Encyclopedia of Archaeal and Bacterial Type Strains, Phase II (KMG-II): From Individual Species to Whole Genera.</title>
        <authorList>
            <person name="Goeker M."/>
        </authorList>
    </citation>
    <scope>NUCLEOTIDE SEQUENCE [LARGE SCALE GENOMIC DNA]</scope>
    <source>
        <strain evidence="3 4">DSM 27763</strain>
    </source>
</reference>
<dbReference type="Pfam" id="PF14329">
    <property type="entry name" value="DUF4386"/>
    <property type="match status" value="1"/>
</dbReference>
<evidence type="ECO:0000256" key="2">
    <source>
        <dbReference type="SAM" id="Phobius"/>
    </source>
</evidence>
<dbReference type="InterPro" id="IPR025495">
    <property type="entry name" value="DUF4386"/>
</dbReference>
<keyword evidence="2" id="KW-0472">Membrane</keyword>
<proteinExistence type="predicted"/>
<evidence type="ECO:0000313" key="3">
    <source>
        <dbReference type="EMBL" id="PJJ56412.1"/>
    </source>
</evidence>
<keyword evidence="2" id="KW-1133">Transmembrane helix</keyword>
<gene>
    <name evidence="3" type="ORF">CLV56_0620</name>
</gene>
<organism evidence="3 4">
    <name type="scientific">Mumia flava</name>
    <dbReference type="NCBI Taxonomy" id="1348852"/>
    <lineage>
        <taxon>Bacteria</taxon>
        <taxon>Bacillati</taxon>
        <taxon>Actinomycetota</taxon>
        <taxon>Actinomycetes</taxon>
        <taxon>Propionibacteriales</taxon>
        <taxon>Nocardioidaceae</taxon>
        <taxon>Mumia</taxon>
    </lineage>
</organism>
<sequence>MTAVAAPARDLHAPDNGAPLRTSEGARRRLARFTGALYLLLAVLGMLGPLTLESLLVPGDAVATADGLAQSQGLFGLSLGAWIGITVIDVVVSVTLLAVLAPLGAVRALLSSVFRLVYTVMMAAGLVHLFAAYGVVAGTAATPGSDAEVLASLETFSTGFLVALVLFGVHLVLLGELLLRSRAVPRVLGGLLVVAGIGYVVDSLASLLAPSYGGVLPVVLLTPAVVGEVGLALWLLVRGVAPLRTSLRAA</sequence>
<evidence type="ECO:0000313" key="4">
    <source>
        <dbReference type="Proteomes" id="UP000230842"/>
    </source>
</evidence>
<feature type="transmembrane region" description="Helical" evidence="2">
    <location>
        <begin position="81"/>
        <end position="104"/>
    </location>
</feature>
<dbReference type="RefSeq" id="WP_039348582.1">
    <property type="nucleotide sequence ID" value="NZ_PGEZ01000001.1"/>
</dbReference>
<comment type="caution">
    <text evidence="3">The sequence shown here is derived from an EMBL/GenBank/DDBJ whole genome shotgun (WGS) entry which is preliminary data.</text>
</comment>
<feature type="transmembrane region" description="Helical" evidence="2">
    <location>
        <begin position="156"/>
        <end position="175"/>
    </location>
</feature>
<evidence type="ECO:0000256" key="1">
    <source>
        <dbReference type="SAM" id="MobiDB-lite"/>
    </source>
</evidence>